<feature type="signal peptide" evidence="1">
    <location>
        <begin position="1"/>
        <end position="23"/>
    </location>
</feature>
<evidence type="ECO:0000256" key="1">
    <source>
        <dbReference type="SAM" id="SignalP"/>
    </source>
</evidence>
<keyword evidence="3" id="KW-1185">Reference proteome</keyword>
<evidence type="ECO:0000313" key="2">
    <source>
        <dbReference type="EMBL" id="GJJ70781.1"/>
    </source>
</evidence>
<reference evidence="2" key="1">
    <citation type="submission" date="2021-11" db="EMBL/GenBank/DDBJ databases">
        <authorList>
            <person name="Herlambang A."/>
            <person name="Guo Y."/>
            <person name="Takashima Y."/>
            <person name="Nishizawa T."/>
        </authorList>
    </citation>
    <scope>NUCLEOTIDE SEQUENCE</scope>
    <source>
        <strain evidence="2">E1425</strain>
    </source>
</reference>
<dbReference type="InterPro" id="IPR036514">
    <property type="entry name" value="SGNH_hydro_sf"/>
</dbReference>
<dbReference type="PANTHER" id="PTHR21325">
    <property type="entry name" value="PHOSPHOLIPASE B, PLB1"/>
    <property type="match status" value="1"/>
</dbReference>
<gene>
    <name evidence="2" type="ORF">EMPS_03131</name>
</gene>
<proteinExistence type="predicted"/>
<dbReference type="InterPro" id="IPR038885">
    <property type="entry name" value="PLB1"/>
</dbReference>
<dbReference type="GO" id="GO:0006644">
    <property type="term" value="P:phospholipid metabolic process"/>
    <property type="evidence" value="ECO:0007669"/>
    <property type="project" value="TreeGrafter"/>
</dbReference>
<name>A0A9P3LU46_9FUNG</name>
<comment type="caution">
    <text evidence="2">The sequence shown here is derived from an EMBL/GenBank/DDBJ whole genome shotgun (WGS) entry which is preliminary data.</text>
</comment>
<evidence type="ECO:0000313" key="3">
    <source>
        <dbReference type="Proteomes" id="UP000827284"/>
    </source>
</evidence>
<dbReference type="PANTHER" id="PTHR21325:SF31">
    <property type="entry name" value="GH22081P-RELATED"/>
    <property type="match status" value="1"/>
</dbReference>
<protein>
    <submittedName>
        <fullName evidence="2">Uncharacterized protein</fullName>
    </submittedName>
</protein>
<sequence length="423" mass="46794">MKAAWPTMHAAVLLPLLLAPWQAASLQFPFQRVNPTHPAAHQASADSPPASETLTPYTMPWVNELQALYNTFGEIRNDSSCPTELEDWACAPYPMSELDFIPPDDVWRLRPHDIKSVIAIGDSITAGFAMVSGRPPFATVLEFRGKVFSGGGDDGEYTLANFLGTYANDIKGSPSGVTLPLAHGKGLNMAVSGSVAQTLGPQIERLRRQFSWVGTYRRYKKKWKMITVFIGANNLCQACESGDDIPEHADPEEYGKALKLALQDLKASVGPAFVNLVGIFDVTLVYERSRGYPYCEMLFDKMPIPICSCATSGENNRKKAGDLAKKYNEVMERIAQEINEEKEGSKTFGVVFQPGLTEFKNGSSPYGQGYMSGLDCFHPNKCANQIMAISLWNNMFASRENKNKPMRPHEIKIFCPGPNDYLQ</sequence>
<dbReference type="AlphaFoldDB" id="A0A9P3LU46"/>
<dbReference type="GO" id="GO:0004620">
    <property type="term" value="F:phospholipase activity"/>
    <property type="evidence" value="ECO:0007669"/>
    <property type="project" value="InterPro"/>
</dbReference>
<dbReference type="InterPro" id="IPR001087">
    <property type="entry name" value="GDSL"/>
</dbReference>
<accession>A0A9P3LU46</accession>
<reference evidence="2" key="2">
    <citation type="journal article" date="2022" name="Microbiol. Resour. Announc.">
        <title>Whole-Genome Sequence of Entomortierella parvispora E1425, a Mucoromycotan Fungus Associated with Burkholderiaceae-Related Endosymbiotic Bacteria.</title>
        <authorList>
            <person name="Herlambang A."/>
            <person name="Guo Y."/>
            <person name="Takashima Y."/>
            <person name="Narisawa K."/>
            <person name="Ohta H."/>
            <person name="Nishizawa T."/>
        </authorList>
    </citation>
    <scope>NUCLEOTIDE SEQUENCE</scope>
    <source>
        <strain evidence="2">E1425</strain>
    </source>
</reference>
<dbReference type="OrthoDB" id="10265800at2759"/>
<keyword evidence="1" id="KW-0732">Signal</keyword>
<feature type="chain" id="PRO_5040367789" evidence="1">
    <location>
        <begin position="24"/>
        <end position="423"/>
    </location>
</feature>
<organism evidence="2 3">
    <name type="scientific">Entomortierella parvispora</name>
    <dbReference type="NCBI Taxonomy" id="205924"/>
    <lineage>
        <taxon>Eukaryota</taxon>
        <taxon>Fungi</taxon>
        <taxon>Fungi incertae sedis</taxon>
        <taxon>Mucoromycota</taxon>
        <taxon>Mortierellomycotina</taxon>
        <taxon>Mortierellomycetes</taxon>
        <taxon>Mortierellales</taxon>
        <taxon>Mortierellaceae</taxon>
        <taxon>Entomortierella</taxon>
    </lineage>
</organism>
<dbReference type="SUPFAM" id="SSF52266">
    <property type="entry name" value="SGNH hydrolase"/>
    <property type="match status" value="1"/>
</dbReference>
<dbReference type="Gene3D" id="3.40.50.1110">
    <property type="entry name" value="SGNH hydrolase"/>
    <property type="match status" value="1"/>
</dbReference>
<dbReference type="Proteomes" id="UP000827284">
    <property type="component" value="Unassembled WGS sequence"/>
</dbReference>
<dbReference type="EMBL" id="BQFW01000004">
    <property type="protein sequence ID" value="GJJ70781.1"/>
    <property type="molecule type" value="Genomic_DNA"/>
</dbReference>
<dbReference type="Pfam" id="PF00657">
    <property type="entry name" value="Lipase_GDSL"/>
    <property type="match status" value="1"/>
</dbReference>